<name>A0A395LY40_9BACT</name>
<dbReference type="HAMAP" id="MF_00279">
    <property type="entry name" value="PdxJ"/>
    <property type="match status" value="1"/>
</dbReference>
<feature type="binding site" evidence="4">
    <location>
        <position position="17"/>
    </location>
    <ligand>
        <name>3-amino-2-oxopropyl phosphate</name>
        <dbReference type="ChEBI" id="CHEBI:57279"/>
    </ligand>
</feature>
<evidence type="ECO:0000256" key="3">
    <source>
        <dbReference type="ARBA" id="ARBA00023096"/>
    </source>
</evidence>
<organism evidence="6 7">
    <name type="scientific">Candidatus Thermochlorobacter aerophilus</name>
    <dbReference type="NCBI Taxonomy" id="1868324"/>
    <lineage>
        <taxon>Bacteria</taxon>
        <taxon>Pseudomonadati</taxon>
        <taxon>Chlorobiota</taxon>
        <taxon>Chlorobiia</taxon>
        <taxon>Chlorobiales</taxon>
        <taxon>Candidatus Thermochlorobacteriaceae</taxon>
        <taxon>Candidatus Thermochlorobacter</taxon>
    </lineage>
</organism>
<dbReference type="GO" id="GO:0005829">
    <property type="term" value="C:cytosol"/>
    <property type="evidence" value="ECO:0007669"/>
    <property type="project" value="TreeGrafter"/>
</dbReference>
<comment type="pathway">
    <text evidence="4">Cofactor biosynthesis; pyridoxine 5'-phosphate biosynthesis; pyridoxine 5'-phosphate from D-erythrose 4-phosphate: step 5/5.</text>
</comment>
<dbReference type="InterPro" id="IPR036130">
    <property type="entry name" value="Pyridoxine-5'_phos_synth"/>
</dbReference>
<protein>
    <recommendedName>
        <fullName evidence="4 5">Pyridoxine 5'-phosphate synthase</fullName>
        <shortName evidence="4">PNP synthase</shortName>
        <ecNumber evidence="4 5">2.6.99.2</ecNumber>
    </recommendedName>
</protein>
<proteinExistence type="inferred from homology"/>
<dbReference type="CDD" id="cd00003">
    <property type="entry name" value="PNPsynthase"/>
    <property type="match status" value="1"/>
</dbReference>
<evidence type="ECO:0000313" key="7">
    <source>
        <dbReference type="Proteomes" id="UP000266389"/>
    </source>
</evidence>
<dbReference type="InterPro" id="IPR013785">
    <property type="entry name" value="Aldolase_TIM"/>
</dbReference>
<feature type="binding site" evidence="4">
    <location>
        <position position="99"/>
    </location>
    <ligand>
        <name>1-deoxy-D-xylulose 5-phosphate</name>
        <dbReference type="ChEBI" id="CHEBI:57792"/>
    </ligand>
</feature>
<dbReference type="NCBIfam" id="NF003625">
    <property type="entry name" value="PRK05265.1-3"/>
    <property type="match status" value="1"/>
</dbReference>
<evidence type="ECO:0000256" key="2">
    <source>
        <dbReference type="ARBA" id="ARBA00022679"/>
    </source>
</evidence>
<feature type="binding site" evidence="4">
    <location>
        <position position="6"/>
    </location>
    <ligand>
        <name>3-amino-2-oxopropyl phosphate</name>
        <dbReference type="ChEBI" id="CHEBI:57279"/>
    </ligand>
</feature>
<feature type="binding site" evidence="4">
    <location>
        <begin position="8"/>
        <end position="9"/>
    </location>
    <ligand>
        <name>1-deoxy-D-xylulose 5-phosphate</name>
        <dbReference type="ChEBI" id="CHEBI:57792"/>
    </ligand>
</feature>
<dbReference type="EMBL" id="PHFL01000065">
    <property type="protein sequence ID" value="RFM23470.1"/>
    <property type="molecule type" value="Genomic_DNA"/>
</dbReference>
<feature type="active site" description="Proton acceptor" evidence="4">
    <location>
        <position position="42"/>
    </location>
</feature>
<accession>A0A395LY40</accession>
<keyword evidence="1 4" id="KW-0963">Cytoplasm</keyword>
<dbReference type="AlphaFoldDB" id="A0A395LY40"/>
<dbReference type="SUPFAM" id="SSF63892">
    <property type="entry name" value="Pyridoxine 5'-phosphate synthase"/>
    <property type="match status" value="1"/>
</dbReference>
<dbReference type="Gene3D" id="3.20.20.70">
    <property type="entry name" value="Aldolase class I"/>
    <property type="match status" value="1"/>
</dbReference>
<dbReference type="UniPathway" id="UPA00244">
    <property type="reaction ID" value="UER00313"/>
</dbReference>
<evidence type="ECO:0000256" key="4">
    <source>
        <dbReference type="HAMAP-Rule" id="MF_00279"/>
    </source>
</evidence>
<feature type="site" description="Transition state stabilizer" evidence="4">
    <location>
        <position position="150"/>
    </location>
</feature>
<feature type="active site" description="Proton acceptor" evidence="4">
    <location>
        <position position="69"/>
    </location>
</feature>
<dbReference type="PANTHER" id="PTHR30456:SF0">
    <property type="entry name" value="PYRIDOXINE 5'-PHOSPHATE SYNTHASE"/>
    <property type="match status" value="1"/>
</dbReference>
<dbReference type="GO" id="GO:0008615">
    <property type="term" value="P:pyridoxine biosynthetic process"/>
    <property type="evidence" value="ECO:0007669"/>
    <property type="project" value="UniProtKB-UniRule"/>
</dbReference>
<comment type="catalytic activity">
    <reaction evidence="4">
        <text>3-amino-2-oxopropyl phosphate + 1-deoxy-D-xylulose 5-phosphate = pyridoxine 5'-phosphate + phosphate + 2 H2O + H(+)</text>
        <dbReference type="Rhea" id="RHEA:15265"/>
        <dbReference type="ChEBI" id="CHEBI:15377"/>
        <dbReference type="ChEBI" id="CHEBI:15378"/>
        <dbReference type="ChEBI" id="CHEBI:43474"/>
        <dbReference type="ChEBI" id="CHEBI:57279"/>
        <dbReference type="ChEBI" id="CHEBI:57792"/>
        <dbReference type="ChEBI" id="CHEBI:58589"/>
        <dbReference type="EC" id="2.6.99.2"/>
    </reaction>
</comment>
<reference evidence="6 7" key="1">
    <citation type="journal article" date="2011" name="ISME J.">
        <title>Community ecology of hot spring cyanobacterial mats: predominant populations and their functional potential.</title>
        <authorList>
            <person name="Klatt C.G."/>
            <person name="Wood J.M."/>
            <person name="Rusch D.B."/>
            <person name="Bateson M.M."/>
            <person name="Hamamura N."/>
            <person name="Heidelberg J.F."/>
            <person name="Grossman A.R."/>
            <person name="Bhaya D."/>
            <person name="Cohan F.M."/>
            <person name="Kuhl M."/>
            <person name="Bryant D.A."/>
            <person name="Ward D.M."/>
        </authorList>
    </citation>
    <scope>NUCLEOTIDE SEQUENCE [LARGE SCALE GENOMIC DNA]</scope>
    <source>
        <strain evidence="6">OS</strain>
    </source>
</reference>
<dbReference type="GO" id="GO:0033856">
    <property type="term" value="F:pyridoxine 5'-phosphate synthase activity"/>
    <property type="evidence" value="ECO:0007669"/>
    <property type="project" value="UniProtKB-UniRule"/>
</dbReference>
<dbReference type="NCBIfam" id="TIGR00559">
    <property type="entry name" value="pdxJ"/>
    <property type="match status" value="1"/>
</dbReference>
<keyword evidence="3 4" id="KW-0664">Pyridoxine biosynthesis</keyword>
<dbReference type="NCBIfam" id="NF003627">
    <property type="entry name" value="PRK05265.1-5"/>
    <property type="match status" value="1"/>
</dbReference>
<evidence type="ECO:0000313" key="6">
    <source>
        <dbReference type="EMBL" id="RFM23470.1"/>
    </source>
</evidence>
<comment type="caution">
    <text evidence="6">The sequence shown here is derived from an EMBL/GenBank/DDBJ whole genome shotgun (WGS) entry which is preliminary data.</text>
</comment>
<comment type="subunit">
    <text evidence="4">Homooctamer; tetramer of dimers.</text>
</comment>
<sequence>MRLAVNVDHIATLRNARKETEPDPVYAAVLAELAGASGIVCHLREDRRHIHDTDLRRLRETLKTKLDLEMAATEEMKRIAIATKPDLVTLVPEKREELTTEGGLDVKKHFDLLEPFIAELASHSIPTSLFIEPEPAAVELAKKLGATFIELHTGRYSRLTDACEIEHELLRLRRAAELGRSLGLRVVAGHGLNYRNIIAFASLSDVIEEVSIGHAIVARAALVGMNTAVRDMLRLLECHSVRRSP</sequence>
<feature type="binding site" evidence="4">
    <location>
        <begin position="213"/>
        <end position="214"/>
    </location>
    <ligand>
        <name>3-amino-2-oxopropyl phosphate</name>
        <dbReference type="ChEBI" id="CHEBI:57279"/>
    </ligand>
</feature>
<dbReference type="Pfam" id="PF03740">
    <property type="entry name" value="PdxJ"/>
    <property type="match status" value="1"/>
</dbReference>
<gene>
    <name evidence="4" type="primary">pdxJ</name>
    <name evidence="6" type="ORF">D0433_11100</name>
</gene>
<evidence type="ECO:0000256" key="5">
    <source>
        <dbReference type="NCBIfam" id="TIGR00559"/>
    </source>
</evidence>
<feature type="binding site" evidence="4">
    <location>
        <position position="44"/>
    </location>
    <ligand>
        <name>1-deoxy-D-xylulose 5-phosphate</name>
        <dbReference type="ChEBI" id="CHEBI:57792"/>
    </ligand>
</feature>
<dbReference type="InterPro" id="IPR004569">
    <property type="entry name" value="PyrdxlP_synth_PdxJ"/>
</dbReference>
<feature type="binding site" evidence="4">
    <location>
        <position position="49"/>
    </location>
    <ligand>
        <name>1-deoxy-D-xylulose 5-phosphate</name>
        <dbReference type="ChEBI" id="CHEBI:57792"/>
    </ligand>
</feature>
<evidence type="ECO:0000256" key="1">
    <source>
        <dbReference type="ARBA" id="ARBA00022490"/>
    </source>
</evidence>
<dbReference type="PANTHER" id="PTHR30456">
    <property type="entry name" value="PYRIDOXINE 5'-PHOSPHATE SYNTHASE"/>
    <property type="match status" value="1"/>
</dbReference>
<comment type="similarity">
    <text evidence="4">Belongs to the PNP synthase family.</text>
</comment>
<dbReference type="EC" id="2.6.99.2" evidence="4 5"/>
<comment type="function">
    <text evidence="4">Catalyzes the complicated ring closure reaction between the two acyclic compounds 1-deoxy-D-xylulose-5-phosphate (DXP) and 3-amino-2-oxopropyl phosphate (1-amino-acetone-3-phosphate or AAP) to form pyridoxine 5'-phosphate (PNP) and inorganic phosphate.</text>
</comment>
<comment type="subcellular location">
    <subcellularLocation>
        <location evidence="4">Cytoplasm</location>
    </subcellularLocation>
</comment>
<feature type="active site" description="Proton donor" evidence="4">
    <location>
        <position position="190"/>
    </location>
</feature>
<dbReference type="Proteomes" id="UP000266389">
    <property type="component" value="Unassembled WGS sequence"/>
</dbReference>
<keyword evidence="2 4" id="KW-0808">Transferase</keyword>
<feature type="binding site" evidence="4">
    <location>
        <position position="191"/>
    </location>
    <ligand>
        <name>3-amino-2-oxopropyl phosphate</name>
        <dbReference type="ChEBI" id="CHEBI:57279"/>
    </ligand>
</feature>